<dbReference type="InterPro" id="IPR006131">
    <property type="entry name" value="Asp_carbamoyltransf_Asp/Orn-bd"/>
</dbReference>
<keyword evidence="4 7" id="KW-0665">Pyrimidine biosynthesis</keyword>
<dbReference type="InterPro" id="IPR006132">
    <property type="entry name" value="Asp/Orn_carbamoyltranf_P-bd"/>
</dbReference>
<feature type="domain" description="Aspartate/ornithine carbamoyltransferase carbamoyl-P binding" evidence="9">
    <location>
        <begin position="19"/>
        <end position="164"/>
    </location>
</feature>
<evidence type="ECO:0000256" key="5">
    <source>
        <dbReference type="ARBA" id="ARBA00043884"/>
    </source>
</evidence>
<dbReference type="NCBIfam" id="NF002032">
    <property type="entry name" value="PRK00856.1"/>
    <property type="match status" value="1"/>
</dbReference>
<keyword evidence="11" id="KW-1185">Reference proteome</keyword>
<evidence type="ECO:0000313" key="10">
    <source>
        <dbReference type="EMBL" id="UZW74582.1"/>
    </source>
</evidence>
<evidence type="ECO:0000256" key="6">
    <source>
        <dbReference type="ARBA" id="ARBA00048859"/>
    </source>
</evidence>
<feature type="binding site" evidence="7">
    <location>
        <position position="72"/>
    </location>
    <ligand>
        <name>carbamoyl phosphate</name>
        <dbReference type="ChEBI" id="CHEBI:58228"/>
    </ligand>
</feature>
<dbReference type="InterPro" id="IPR002082">
    <property type="entry name" value="Asp_carbamoyltransf"/>
</dbReference>
<dbReference type="PROSITE" id="PS00097">
    <property type="entry name" value="CARBAMOYLTRANSFERASE"/>
    <property type="match status" value="1"/>
</dbReference>
<dbReference type="Proteomes" id="UP001164472">
    <property type="component" value="Chromosome"/>
</dbReference>
<evidence type="ECO:0000256" key="7">
    <source>
        <dbReference type="HAMAP-Rule" id="MF_00001"/>
    </source>
</evidence>
<evidence type="ECO:0000256" key="1">
    <source>
        <dbReference type="ARBA" id="ARBA00004852"/>
    </source>
</evidence>
<dbReference type="PRINTS" id="PR00101">
    <property type="entry name" value="ATCASE"/>
</dbReference>
<dbReference type="Pfam" id="PF02729">
    <property type="entry name" value="OTCace_N"/>
    <property type="match status" value="1"/>
</dbReference>
<dbReference type="PANTHER" id="PTHR45753:SF6">
    <property type="entry name" value="ASPARTATE CARBAMOYLTRANSFERASE"/>
    <property type="match status" value="1"/>
</dbReference>
<comment type="catalytic activity">
    <reaction evidence="6 7">
        <text>carbamoyl phosphate + L-aspartate = N-carbamoyl-L-aspartate + phosphate + H(+)</text>
        <dbReference type="Rhea" id="RHEA:20013"/>
        <dbReference type="ChEBI" id="CHEBI:15378"/>
        <dbReference type="ChEBI" id="CHEBI:29991"/>
        <dbReference type="ChEBI" id="CHEBI:32814"/>
        <dbReference type="ChEBI" id="CHEBI:43474"/>
        <dbReference type="ChEBI" id="CHEBI:58228"/>
        <dbReference type="EC" id="2.1.3.2"/>
    </reaction>
</comment>
<feature type="binding site" evidence="7">
    <location>
        <position position="281"/>
    </location>
    <ligand>
        <name>carbamoyl phosphate</name>
        <dbReference type="ChEBI" id="CHEBI:58228"/>
    </ligand>
</feature>
<proteinExistence type="inferred from homology"/>
<dbReference type="InterPro" id="IPR006130">
    <property type="entry name" value="Asp/Orn_carbamoylTrfase"/>
</dbReference>
<evidence type="ECO:0000256" key="3">
    <source>
        <dbReference type="ARBA" id="ARBA00022679"/>
    </source>
</evidence>
<evidence type="ECO:0000313" key="11">
    <source>
        <dbReference type="Proteomes" id="UP001164472"/>
    </source>
</evidence>
<dbReference type="GO" id="GO:0004070">
    <property type="term" value="F:aspartate carbamoyltransferase activity"/>
    <property type="evidence" value="ECO:0007669"/>
    <property type="project" value="UniProtKB-UniRule"/>
</dbReference>
<dbReference type="GO" id="GO:0044205">
    <property type="term" value="P:'de novo' UMP biosynthetic process"/>
    <property type="evidence" value="ECO:0007669"/>
    <property type="project" value="UniProtKB-UniRule"/>
</dbReference>
<feature type="binding site" evidence="7">
    <location>
        <position position="280"/>
    </location>
    <ligand>
        <name>carbamoyl phosphate</name>
        <dbReference type="ChEBI" id="CHEBI:58228"/>
    </ligand>
</feature>
<comment type="function">
    <text evidence="5 7">Catalyzes the condensation of carbamoyl phosphate and aspartate to form carbamoyl aspartate and inorganic phosphate, the committed step in the de novo pyrimidine nucleotide biosynthesis pathway.</text>
</comment>
<dbReference type="PRINTS" id="PR00100">
    <property type="entry name" value="AOTCASE"/>
</dbReference>
<dbReference type="AlphaFoldDB" id="A0A9E8HI27"/>
<feature type="binding site" evidence="7">
    <location>
        <position position="154"/>
    </location>
    <ligand>
        <name>carbamoyl phosphate</name>
        <dbReference type="ChEBI" id="CHEBI:58228"/>
    </ligand>
</feature>
<evidence type="ECO:0000259" key="8">
    <source>
        <dbReference type="Pfam" id="PF00185"/>
    </source>
</evidence>
<feature type="binding site" evidence="7">
    <location>
        <position position="71"/>
    </location>
    <ligand>
        <name>carbamoyl phosphate</name>
        <dbReference type="ChEBI" id="CHEBI:58228"/>
    </ligand>
</feature>
<accession>A0A9E8HI27</accession>
<feature type="binding site" evidence="7">
    <location>
        <position position="151"/>
    </location>
    <ligand>
        <name>carbamoyl phosphate</name>
        <dbReference type="ChEBI" id="CHEBI:58228"/>
    </ligand>
</feature>
<dbReference type="EMBL" id="CP101527">
    <property type="protein sequence ID" value="UZW74582.1"/>
    <property type="molecule type" value="Genomic_DNA"/>
</dbReference>
<reference evidence="10" key="1">
    <citation type="submission" date="2022-07" db="EMBL/GenBank/DDBJ databases">
        <title>Alkalimarinus sp. nov., isolated from gut of a Alitta virens.</title>
        <authorList>
            <person name="Yang A.I."/>
            <person name="Shin N.-R."/>
        </authorList>
    </citation>
    <scope>NUCLEOTIDE SEQUENCE</scope>
    <source>
        <strain evidence="10">FA028</strain>
    </source>
</reference>
<dbReference type="FunFam" id="3.40.50.1370:FF:000007">
    <property type="entry name" value="Aspartate carbamoyltransferase"/>
    <property type="match status" value="1"/>
</dbReference>
<evidence type="ECO:0000256" key="2">
    <source>
        <dbReference type="ARBA" id="ARBA00008896"/>
    </source>
</evidence>
<dbReference type="GO" id="GO:0006520">
    <property type="term" value="P:amino acid metabolic process"/>
    <property type="evidence" value="ECO:0007669"/>
    <property type="project" value="InterPro"/>
</dbReference>
<feature type="binding site" evidence="7">
    <location>
        <position position="184"/>
    </location>
    <ligand>
        <name>L-aspartate</name>
        <dbReference type="ChEBI" id="CHEBI:29991"/>
    </ligand>
</feature>
<gene>
    <name evidence="7" type="primary">pyrB</name>
    <name evidence="10" type="ORF">NNL22_16390</name>
</gene>
<feature type="binding site" evidence="7">
    <location>
        <position position="99"/>
    </location>
    <ligand>
        <name>L-aspartate</name>
        <dbReference type="ChEBI" id="CHEBI:29991"/>
    </ligand>
</feature>
<organism evidence="10 11">
    <name type="scientific">Alkalimarinus sediminis</name>
    <dbReference type="NCBI Taxonomy" id="1632866"/>
    <lineage>
        <taxon>Bacteria</taxon>
        <taxon>Pseudomonadati</taxon>
        <taxon>Pseudomonadota</taxon>
        <taxon>Gammaproteobacteria</taxon>
        <taxon>Alteromonadales</taxon>
        <taxon>Alteromonadaceae</taxon>
        <taxon>Alkalimarinus</taxon>
    </lineage>
</organism>
<name>A0A9E8HI27_9ALTE</name>
<dbReference type="SUPFAM" id="SSF53671">
    <property type="entry name" value="Aspartate/ornithine carbamoyltransferase"/>
    <property type="match status" value="1"/>
</dbReference>
<protein>
    <recommendedName>
        <fullName evidence="7">Aspartate carbamoyltransferase</fullName>
        <ecNumber evidence="7">2.1.3.2</ecNumber>
    </recommendedName>
    <alternativeName>
        <fullName evidence="7">Aspartate transcarbamylase</fullName>
        <shortName evidence="7">ATCase</shortName>
    </alternativeName>
</protein>
<dbReference type="KEGG" id="asem:NNL22_16390"/>
<dbReference type="NCBIfam" id="TIGR00670">
    <property type="entry name" value="asp_carb_tr"/>
    <property type="match status" value="1"/>
</dbReference>
<sequence>MAEPKDPSRLQLNDQGRLRHFLTLDGLDKATLTEILDTADSFIEVGARSIKKVPLLRGKTVVNLFFEASTRTRSTFELAAKRLSADVLNLNISTSATSKGESLSDTLQNLEAMASDMFVVRHSQSGAPHFIAESVTPNVSIINAGDGRHAHPTQAMLDMLTIRQHKGQFEGLKVAIVGDILHSRVARSQIRALNTLGVAEVRVIAPNTLLPVDIESLGANVFSTMQEGLDSVDVIIMLRLQKERMEGALLPSEHEFYELYGLTTEKLKYAKPDAIVMHPGPINRGVEIESAVADGPQSVILNQVTNGIAVRMAVMSMAMSGQTAAISAATSE</sequence>
<keyword evidence="3 7" id="KW-0808">Transferase</keyword>
<feature type="binding site" evidence="7">
    <location>
        <position position="121"/>
    </location>
    <ligand>
        <name>carbamoyl phosphate</name>
        <dbReference type="ChEBI" id="CHEBI:58228"/>
    </ligand>
</feature>
<dbReference type="PANTHER" id="PTHR45753">
    <property type="entry name" value="ORNITHINE CARBAMOYLTRANSFERASE, MITOCHONDRIAL"/>
    <property type="match status" value="1"/>
</dbReference>
<dbReference type="FunFam" id="3.40.50.1370:FF:000006">
    <property type="entry name" value="Aspartate carbamoyltransferase"/>
    <property type="match status" value="1"/>
</dbReference>
<dbReference type="GO" id="GO:0005829">
    <property type="term" value="C:cytosol"/>
    <property type="evidence" value="ECO:0007669"/>
    <property type="project" value="TreeGrafter"/>
</dbReference>
<dbReference type="RefSeq" id="WP_251812668.1">
    <property type="nucleotide sequence ID" value="NZ_CP101527.1"/>
</dbReference>
<dbReference type="Pfam" id="PF00185">
    <property type="entry name" value="OTCace"/>
    <property type="match status" value="1"/>
</dbReference>
<comment type="pathway">
    <text evidence="1 7">Pyrimidine metabolism; UMP biosynthesis via de novo pathway; (S)-dihydroorotate from bicarbonate: step 2/3.</text>
</comment>
<dbReference type="GO" id="GO:0016597">
    <property type="term" value="F:amino acid binding"/>
    <property type="evidence" value="ECO:0007669"/>
    <property type="project" value="InterPro"/>
</dbReference>
<dbReference type="InterPro" id="IPR036901">
    <property type="entry name" value="Asp/Orn_carbamoylTrfase_sf"/>
</dbReference>
<dbReference type="EC" id="2.1.3.2" evidence="7"/>
<evidence type="ECO:0000259" key="9">
    <source>
        <dbReference type="Pfam" id="PF02729"/>
    </source>
</evidence>
<feature type="domain" description="Aspartate/ornithine carbamoyltransferase Asp/Orn-binding" evidence="8">
    <location>
        <begin position="170"/>
        <end position="317"/>
    </location>
</feature>
<dbReference type="HAMAP" id="MF_00001">
    <property type="entry name" value="Asp_carb_tr"/>
    <property type="match status" value="1"/>
</dbReference>
<feature type="binding site" evidence="7">
    <location>
        <position position="239"/>
    </location>
    <ligand>
        <name>L-aspartate</name>
        <dbReference type="ChEBI" id="CHEBI:29991"/>
    </ligand>
</feature>
<comment type="similarity">
    <text evidence="2 7">Belongs to the aspartate/ornithine carbamoyltransferase superfamily. ATCase family.</text>
</comment>
<dbReference type="Gene3D" id="3.40.50.1370">
    <property type="entry name" value="Aspartate/ornithine carbamoyltransferase"/>
    <property type="match status" value="2"/>
</dbReference>
<comment type="subunit">
    <text evidence="7">Heterododecamer (2C3:3R2) of six catalytic PyrB chains organized as two trimers (C3), and six regulatory PyrI chains organized as three dimers (R2).</text>
</comment>
<dbReference type="GO" id="GO:0006207">
    <property type="term" value="P:'de novo' pyrimidine nucleobase biosynthetic process"/>
    <property type="evidence" value="ECO:0007669"/>
    <property type="project" value="InterPro"/>
</dbReference>
<evidence type="ECO:0000256" key="4">
    <source>
        <dbReference type="ARBA" id="ARBA00022975"/>
    </source>
</evidence>